<reference evidence="1 2" key="1">
    <citation type="submission" date="2019-07" db="EMBL/GenBank/DDBJ databases">
        <title>Whole genome shotgun sequence of Nocardia ninae NBRC 108245.</title>
        <authorList>
            <person name="Hosoyama A."/>
            <person name="Uohara A."/>
            <person name="Ohji S."/>
            <person name="Ichikawa N."/>
        </authorList>
    </citation>
    <scope>NUCLEOTIDE SEQUENCE [LARGE SCALE GENOMIC DNA]</scope>
    <source>
        <strain evidence="1 2">NBRC 108245</strain>
    </source>
</reference>
<sequence>MLVATTIPGLALLLIALSFAEVTWRKVTGKTLVPWMRSDGRPVSAVGFEQFDAVFAAGKQHEFEQVQSTLMHRENPGDGAPGAVALDLSSGKATLNPVVRD</sequence>
<evidence type="ECO:0000313" key="1">
    <source>
        <dbReference type="EMBL" id="GEM42221.1"/>
    </source>
</evidence>
<keyword evidence="2" id="KW-1185">Reference proteome</keyword>
<organism evidence="1 2">
    <name type="scientific">Nocardia ninae NBRC 108245</name>
    <dbReference type="NCBI Taxonomy" id="1210091"/>
    <lineage>
        <taxon>Bacteria</taxon>
        <taxon>Bacillati</taxon>
        <taxon>Actinomycetota</taxon>
        <taxon>Actinomycetes</taxon>
        <taxon>Mycobacteriales</taxon>
        <taxon>Nocardiaceae</taxon>
        <taxon>Nocardia</taxon>
    </lineage>
</organism>
<accession>A0A511MP36</accession>
<dbReference type="RefSeq" id="WP_147139695.1">
    <property type="nucleotide sequence ID" value="NZ_BJXA01000065.1"/>
</dbReference>
<dbReference type="Proteomes" id="UP000321424">
    <property type="component" value="Unassembled WGS sequence"/>
</dbReference>
<evidence type="ECO:0000313" key="2">
    <source>
        <dbReference type="Proteomes" id="UP000321424"/>
    </source>
</evidence>
<protein>
    <submittedName>
        <fullName evidence="1">Uncharacterized protein</fullName>
    </submittedName>
</protein>
<name>A0A511MP36_9NOCA</name>
<dbReference type="AlphaFoldDB" id="A0A511MP36"/>
<dbReference type="Pfam" id="PF19690">
    <property type="entry name" value="DUF6191"/>
    <property type="match status" value="1"/>
</dbReference>
<proteinExistence type="predicted"/>
<comment type="caution">
    <text evidence="1">The sequence shown here is derived from an EMBL/GenBank/DDBJ whole genome shotgun (WGS) entry which is preliminary data.</text>
</comment>
<dbReference type="InterPro" id="IPR045684">
    <property type="entry name" value="DUF6191"/>
</dbReference>
<dbReference type="OrthoDB" id="4555106at2"/>
<dbReference type="EMBL" id="BJXA01000065">
    <property type="protein sequence ID" value="GEM42221.1"/>
    <property type="molecule type" value="Genomic_DNA"/>
</dbReference>
<gene>
    <name evidence="1" type="ORF">NN4_67400</name>
</gene>